<dbReference type="InterPro" id="IPR022634">
    <property type="entry name" value="DNA_polIII_beta_N"/>
</dbReference>
<evidence type="ECO:0000256" key="10">
    <source>
        <dbReference type="PIRNR" id="PIRNR000804"/>
    </source>
</evidence>
<dbReference type="GO" id="GO:0009360">
    <property type="term" value="C:DNA polymerase III complex"/>
    <property type="evidence" value="ECO:0007669"/>
    <property type="project" value="InterPro"/>
</dbReference>
<comment type="function">
    <text evidence="10">Confers DNA tethering and processivity to DNA polymerases and other proteins. Acts as a clamp, forming a ring around DNA (a reaction catalyzed by the clamp-loading complex) which diffuses in an ATP-independent manner freely and bidirectionally along dsDNA. Initially characterized for its ability to contact the catalytic subunit of DNA polymerase III (Pol III), a complex, multichain enzyme responsible for most of the replicative synthesis in bacteria; Pol III exhibits 3'-5' exonuclease proofreading activity. The beta chain is required for initiation of replication as well as for processivity of DNA replication.</text>
</comment>
<dbReference type="GO" id="GO:0006271">
    <property type="term" value="P:DNA strand elongation involved in DNA replication"/>
    <property type="evidence" value="ECO:0007669"/>
    <property type="project" value="TreeGrafter"/>
</dbReference>
<keyword evidence="6 10" id="KW-0548">Nucleotidyltransferase</keyword>
<evidence type="ECO:0000313" key="15">
    <source>
        <dbReference type="EMBL" id="VFJ51025.1"/>
    </source>
</evidence>
<dbReference type="EMBL" id="CAADFA010000092">
    <property type="protein sequence ID" value="VFJ50958.1"/>
    <property type="molecule type" value="Genomic_DNA"/>
</dbReference>
<comment type="similarity">
    <text evidence="2 10">Belongs to the beta sliding clamp family.</text>
</comment>
<feature type="domain" description="DNA polymerase III beta sliding clamp central" evidence="12">
    <location>
        <begin position="131"/>
        <end position="244"/>
    </location>
</feature>
<evidence type="ECO:0000256" key="1">
    <source>
        <dbReference type="ARBA" id="ARBA00004496"/>
    </source>
</evidence>
<keyword evidence="5 10" id="KW-0808">Transferase</keyword>
<dbReference type="Pfam" id="PF02768">
    <property type="entry name" value="DNA_pol3_beta_3"/>
    <property type="match status" value="1"/>
</dbReference>
<dbReference type="PIRSF" id="PIRSF000804">
    <property type="entry name" value="DNA_pol_III_b"/>
    <property type="match status" value="1"/>
</dbReference>
<keyword evidence="7 10" id="KW-0235">DNA replication</keyword>
<dbReference type="InterPro" id="IPR022637">
    <property type="entry name" value="DNA_polIII_beta_cen"/>
</dbReference>
<keyword evidence="9" id="KW-0238">DNA-binding</keyword>
<feature type="domain" description="DNA polymerase III beta sliding clamp N-terminal" evidence="11">
    <location>
        <begin position="1"/>
        <end position="117"/>
    </location>
</feature>
<reference evidence="16" key="1">
    <citation type="submission" date="2019-02" db="EMBL/GenBank/DDBJ databases">
        <authorList>
            <person name="Gruber-Vodicka R. H."/>
            <person name="Seah K. B. B."/>
        </authorList>
    </citation>
    <scope>NUCLEOTIDE SEQUENCE</scope>
    <source>
        <strain evidence="15">BECK_BZ163</strain>
        <strain evidence="16">BECK_BZ164</strain>
        <strain evidence="14">BECK_BZ165</strain>
    </source>
</reference>
<dbReference type="Pfam" id="PF02767">
    <property type="entry name" value="DNA_pol3_beta_2"/>
    <property type="match status" value="1"/>
</dbReference>
<feature type="domain" description="DNA polymerase III beta sliding clamp C-terminal" evidence="13">
    <location>
        <begin position="255"/>
        <end position="367"/>
    </location>
</feature>
<dbReference type="EMBL" id="CAADFL010000082">
    <property type="protein sequence ID" value="VFK08807.1"/>
    <property type="molecule type" value="Genomic_DNA"/>
</dbReference>
<dbReference type="AlphaFoldDB" id="A0A450VVJ9"/>
<dbReference type="InterPro" id="IPR046938">
    <property type="entry name" value="DNA_clamp_sf"/>
</dbReference>
<accession>A0A450VVJ9</accession>
<dbReference type="NCBIfam" id="TIGR00663">
    <property type="entry name" value="dnan"/>
    <property type="match status" value="1"/>
</dbReference>
<dbReference type="InterPro" id="IPR022635">
    <property type="entry name" value="DNA_polIII_beta_C"/>
</dbReference>
<evidence type="ECO:0000313" key="16">
    <source>
        <dbReference type="EMBL" id="VFK08807.1"/>
    </source>
</evidence>
<dbReference type="EMBL" id="CAADEZ010000090">
    <property type="protein sequence ID" value="VFJ51025.1"/>
    <property type="molecule type" value="Genomic_DNA"/>
</dbReference>
<dbReference type="SUPFAM" id="SSF55979">
    <property type="entry name" value="DNA clamp"/>
    <property type="match status" value="3"/>
</dbReference>
<dbReference type="PANTHER" id="PTHR30478:SF0">
    <property type="entry name" value="BETA SLIDING CLAMP"/>
    <property type="match status" value="1"/>
</dbReference>
<evidence type="ECO:0000259" key="11">
    <source>
        <dbReference type="Pfam" id="PF00712"/>
    </source>
</evidence>
<dbReference type="GO" id="GO:0003677">
    <property type="term" value="F:DNA binding"/>
    <property type="evidence" value="ECO:0007669"/>
    <property type="project" value="UniProtKB-UniRule"/>
</dbReference>
<proteinExistence type="inferred from homology"/>
<evidence type="ECO:0000256" key="6">
    <source>
        <dbReference type="ARBA" id="ARBA00022695"/>
    </source>
</evidence>
<evidence type="ECO:0000256" key="7">
    <source>
        <dbReference type="ARBA" id="ARBA00022705"/>
    </source>
</evidence>
<dbReference type="PANTHER" id="PTHR30478">
    <property type="entry name" value="DNA POLYMERASE III SUBUNIT BETA"/>
    <property type="match status" value="1"/>
</dbReference>
<sequence length="369" mass="41331">MKFTTTREALLEPLARTYSVIESRRTLPILSNVLLATKNNVLSMTGTDMEMELITSVELIDSKPGETTISARKFSEICRALPTEAKISFTQEEGKAIIRSGNSRFVLSTLPVAEYPNSGTLTEGVRITEEQGNIRELIELTQFAMANQDVRYWLNGLLLEISKENIRAVATDGHRLALAELDADAGIDGDILQVIVPRKGVVELSRMLGTGKNEIELCVGSNALQVEFLNTRFTTKLIDGRYPDYSGVLPTLPQCNKEMLVEKELLRQTLIRSAVLCSDGYRSVKMVFDEGLLRISTRNMEQEEADDEISIDYIGEPLEIRFNVTYLLEAVEAIPTKEIRMYFKDVSGSCLIKPVGREDCQYVVMPMKL</sequence>
<dbReference type="GO" id="GO:0008408">
    <property type="term" value="F:3'-5' exonuclease activity"/>
    <property type="evidence" value="ECO:0007669"/>
    <property type="project" value="InterPro"/>
</dbReference>
<dbReference type="GO" id="GO:0005737">
    <property type="term" value="C:cytoplasm"/>
    <property type="evidence" value="ECO:0007669"/>
    <property type="project" value="UniProtKB-SubCell"/>
</dbReference>
<keyword evidence="4 10" id="KW-0963">Cytoplasm</keyword>
<evidence type="ECO:0000256" key="3">
    <source>
        <dbReference type="ARBA" id="ARBA00021035"/>
    </source>
</evidence>
<dbReference type="CDD" id="cd00140">
    <property type="entry name" value="beta_clamp"/>
    <property type="match status" value="1"/>
</dbReference>
<keyword evidence="8 10" id="KW-0239">DNA-directed DNA polymerase</keyword>
<comment type="subunit">
    <text evidence="10">Forms a ring-shaped head-to-tail homodimer around DNA.</text>
</comment>
<evidence type="ECO:0000256" key="5">
    <source>
        <dbReference type="ARBA" id="ARBA00022679"/>
    </source>
</evidence>
<protein>
    <recommendedName>
        <fullName evidence="3 10">Beta sliding clamp</fullName>
    </recommendedName>
</protein>
<evidence type="ECO:0000256" key="9">
    <source>
        <dbReference type="ARBA" id="ARBA00023125"/>
    </source>
</evidence>
<dbReference type="Gene3D" id="3.70.10.10">
    <property type="match status" value="1"/>
</dbReference>
<evidence type="ECO:0000256" key="4">
    <source>
        <dbReference type="ARBA" id="ARBA00022490"/>
    </source>
</evidence>
<comment type="subcellular location">
    <subcellularLocation>
        <location evidence="1 10">Cytoplasm</location>
    </subcellularLocation>
</comment>
<dbReference type="GO" id="GO:0003887">
    <property type="term" value="F:DNA-directed DNA polymerase activity"/>
    <property type="evidence" value="ECO:0007669"/>
    <property type="project" value="UniProtKB-UniRule"/>
</dbReference>
<evidence type="ECO:0000256" key="8">
    <source>
        <dbReference type="ARBA" id="ARBA00022932"/>
    </source>
</evidence>
<evidence type="ECO:0000259" key="12">
    <source>
        <dbReference type="Pfam" id="PF02767"/>
    </source>
</evidence>
<dbReference type="Gene3D" id="3.10.150.10">
    <property type="entry name" value="DNA Polymerase III, subunit A, domain 2"/>
    <property type="match status" value="1"/>
</dbReference>
<evidence type="ECO:0000259" key="13">
    <source>
        <dbReference type="Pfam" id="PF02768"/>
    </source>
</evidence>
<dbReference type="Pfam" id="PF00712">
    <property type="entry name" value="DNA_pol3_beta"/>
    <property type="match status" value="1"/>
</dbReference>
<evidence type="ECO:0000313" key="14">
    <source>
        <dbReference type="EMBL" id="VFJ50958.1"/>
    </source>
</evidence>
<evidence type="ECO:0000256" key="2">
    <source>
        <dbReference type="ARBA" id="ARBA00010752"/>
    </source>
</evidence>
<organism evidence="16">
    <name type="scientific">Candidatus Kentrum sp. FM</name>
    <dbReference type="NCBI Taxonomy" id="2126340"/>
    <lineage>
        <taxon>Bacteria</taxon>
        <taxon>Pseudomonadati</taxon>
        <taxon>Pseudomonadota</taxon>
        <taxon>Gammaproteobacteria</taxon>
        <taxon>Candidatus Kentrum</taxon>
    </lineage>
</organism>
<gene>
    <name evidence="15" type="ORF">BECKFM1743A_GA0114220_100902</name>
    <name evidence="16" type="ORF">BECKFM1743B_GA0114221_100822</name>
    <name evidence="14" type="ORF">BECKFM1743C_GA0114222_100922</name>
</gene>
<dbReference type="InterPro" id="IPR001001">
    <property type="entry name" value="DNA_polIII_beta"/>
</dbReference>
<dbReference type="SMART" id="SM00480">
    <property type="entry name" value="POL3Bc"/>
    <property type="match status" value="1"/>
</dbReference>
<name>A0A450VVJ9_9GAMM</name>